<feature type="compositionally biased region" description="Acidic residues" evidence="1">
    <location>
        <begin position="228"/>
        <end position="242"/>
    </location>
</feature>
<feature type="region of interest" description="Disordered" evidence="1">
    <location>
        <begin position="148"/>
        <end position="248"/>
    </location>
</feature>
<dbReference type="Proteomes" id="UP001219518">
    <property type="component" value="Unassembled WGS sequence"/>
</dbReference>
<feature type="compositionally biased region" description="Polar residues" evidence="1">
    <location>
        <begin position="213"/>
        <end position="227"/>
    </location>
</feature>
<reference evidence="2" key="2">
    <citation type="journal article" date="2023" name="BMC Genomics">
        <title>Pest status, molecular evolution, and epigenetic factors derived from the genome assembly of Frankliniella fusca, a thysanopteran phytovirus vector.</title>
        <authorList>
            <person name="Catto M.A."/>
            <person name="Labadie P.E."/>
            <person name="Jacobson A.L."/>
            <person name="Kennedy G.G."/>
            <person name="Srinivasan R."/>
            <person name="Hunt B.G."/>
        </authorList>
    </citation>
    <scope>NUCLEOTIDE SEQUENCE</scope>
    <source>
        <strain evidence="2">PL_HMW_Pooled</strain>
    </source>
</reference>
<evidence type="ECO:0000313" key="2">
    <source>
        <dbReference type="EMBL" id="KAK3928921.1"/>
    </source>
</evidence>
<proteinExistence type="predicted"/>
<feature type="compositionally biased region" description="Polar residues" evidence="1">
    <location>
        <begin position="188"/>
        <end position="204"/>
    </location>
</feature>
<gene>
    <name evidence="2" type="ORF">KUF71_002834</name>
</gene>
<dbReference type="AlphaFoldDB" id="A0AAE1HYJ7"/>
<dbReference type="EMBL" id="JAHWGI010001358">
    <property type="protein sequence ID" value="KAK3928921.1"/>
    <property type="molecule type" value="Genomic_DNA"/>
</dbReference>
<keyword evidence="2" id="KW-0482">Metalloprotease</keyword>
<comment type="caution">
    <text evidence="2">The sequence shown here is derived from an EMBL/GenBank/DDBJ whole genome shotgun (WGS) entry which is preliminary data.</text>
</comment>
<organism evidence="2 3">
    <name type="scientific">Frankliniella fusca</name>
    <dbReference type="NCBI Taxonomy" id="407009"/>
    <lineage>
        <taxon>Eukaryota</taxon>
        <taxon>Metazoa</taxon>
        <taxon>Ecdysozoa</taxon>
        <taxon>Arthropoda</taxon>
        <taxon>Hexapoda</taxon>
        <taxon>Insecta</taxon>
        <taxon>Pterygota</taxon>
        <taxon>Neoptera</taxon>
        <taxon>Paraneoptera</taxon>
        <taxon>Thysanoptera</taxon>
        <taxon>Terebrantia</taxon>
        <taxon>Thripoidea</taxon>
        <taxon>Thripidae</taxon>
        <taxon>Frankliniella</taxon>
    </lineage>
</organism>
<reference evidence="2" key="1">
    <citation type="submission" date="2021-07" db="EMBL/GenBank/DDBJ databases">
        <authorList>
            <person name="Catto M.A."/>
            <person name="Jacobson A."/>
            <person name="Kennedy G."/>
            <person name="Labadie P."/>
            <person name="Hunt B.G."/>
            <person name="Srinivasan R."/>
        </authorList>
    </citation>
    <scope>NUCLEOTIDE SEQUENCE</scope>
    <source>
        <strain evidence="2">PL_HMW_Pooled</strain>
        <tissue evidence="2">Head</tissue>
    </source>
</reference>
<keyword evidence="2" id="KW-0645">Protease</keyword>
<name>A0AAE1HYJ7_9NEOP</name>
<dbReference type="GO" id="GO:0008237">
    <property type="term" value="F:metallopeptidase activity"/>
    <property type="evidence" value="ECO:0007669"/>
    <property type="project" value="UniProtKB-KW"/>
</dbReference>
<evidence type="ECO:0000313" key="3">
    <source>
        <dbReference type="Proteomes" id="UP001219518"/>
    </source>
</evidence>
<sequence length="259" mass="28343">MADDKRRMAYAAFSNINQTLEQRRRIPALERNVPYLMTKVVPLAVHKEYGQGYQVHLRDAEKKKFFVILPRRIVQKVGIASFEQLNRDIAGKQPPCFIFKGLDGNAFDVVIKPFSLDIVRLALKGEPLIEAKPVEDPEVDSFDWLDEAVEGQPGPSTSKSQPEEGPSTSKSQPEEGPLTGKSQPEEGPSTSKSQPEEGQSSSKSQPEEGPLTGKSQPEAVSTCSSEPEASETQDLSADDGDIAFEGGEGILNKIKCEDV</sequence>
<keyword evidence="2" id="KW-0378">Hydrolase</keyword>
<evidence type="ECO:0000256" key="1">
    <source>
        <dbReference type="SAM" id="MobiDB-lite"/>
    </source>
</evidence>
<keyword evidence="3" id="KW-1185">Reference proteome</keyword>
<accession>A0AAE1HYJ7</accession>
<protein>
    <submittedName>
        <fullName evidence="2">Disintegrin and metalloproteinase domain-containing protein 29</fullName>
    </submittedName>
</protein>
<feature type="compositionally biased region" description="Polar residues" evidence="1">
    <location>
        <begin position="154"/>
        <end position="171"/>
    </location>
</feature>